<dbReference type="PROSITE" id="PS51186">
    <property type="entry name" value="GNAT"/>
    <property type="match status" value="1"/>
</dbReference>
<keyword evidence="2" id="KW-0808">Transferase</keyword>
<dbReference type="Gene3D" id="3.30.1050.10">
    <property type="entry name" value="SCP2 sterol-binding domain"/>
    <property type="match status" value="1"/>
</dbReference>
<dbReference type="Pfam" id="PF13530">
    <property type="entry name" value="SCP2_2"/>
    <property type="match status" value="1"/>
</dbReference>
<dbReference type="Gene3D" id="3.40.630.30">
    <property type="match status" value="2"/>
</dbReference>
<dbReference type="SUPFAM" id="SSF55729">
    <property type="entry name" value="Acyl-CoA N-acyltransferases (Nat)"/>
    <property type="match status" value="1"/>
</dbReference>
<dbReference type="EMBL" id="JAQNDK010000004">
    <property type="protein sequence ID" value="MDC0682811.1"/>
    <property type="molecule type" value="Genomic_DNA"/>
</dbReference>
<keyword evidence="2" id="KW-0012">Acyltransferase</keyword>
<name>A0ABT5C8Q0_9BACT</name>
<dbReference type="PANTHER" id="PTHR37817">
    <property type="entry name" value="N-ACETYLTRANSFERASE EIS"/>
    <property type="match status" value="1"/>
</dbReference>
<dbReference type="EC" id="2.3.1.-" evidence="2"/>
<dbReference type="CDD" id="cd04301">
    <property type="entry name" value="NAT_SF"/>
    <property type="match status" value="1"/>
</dbReference>
<organism evidence="2 3">
    <name type="scientific">Sorangium atrum</name>
    <dbReference type="NCBI Taxonomy" id="2995308"/>
    <lineage>
        <taxon>Bacteria</taxon>
        <taxon>Pseudomonadati</taxon>
        <taxon>Myxococcota</taxon>
        <taxon>Polyangia</taxon>
        <taxon>Polyangiales</taxon>
        <taxon>Polyangiaceae</taxon>
        <taxon>Sorangium</taxon>
    </lineage>
</organism>
<dbReference type="InterPro" id="IPR041380">
    <property type="entry name" value="Acetyltransf_17"/>
</dbReference>
<dbReference type="Proteomes" id="UP001217485">
    <property type="component" value="Unassembled WGS sequence"/>
</dbReference>
<dbReference type="InterPro" id="IPR051554">
    <property type="entry name" value="Acetyltransferase_Eis"/>
</dbReference>
<dbReference type="PANTHER" id="PTHR37817:SF1">
    <property type="entry name" value="N-ACETYLTRANSFERASE EIS"/>
    <property type="match status" value="1"/>
</dbReference>
<dbReference type="InterPro" id="IPR025559">
    <property type="entry name" value="Eis_dom"/>
</dbReference>
<dbReference type="Pfam" id="PF13527">
    <property type="entry name" value="Acetyltransf_9"/>
    <property type="match status" value="1"/>
</dbReference>
<dbReference type="Pfam" id="PF17668">
    <property type="entry name" value="Acetyltransf_17"/>
    <property type="match status" value="1"/>
</dbReference>
<protein>
    <submittedName>
        <fullName evidence="2">GNAT family N-acetyltransferase</fullName>
        <ecNumber evidence="2">2.3.1.-</ecNumber>
    </submittedName>
</protein>
<evidence type="ECO:0000313" key="2">
    <source>
        <dbReference type="EMBL" id="MDC0682811.1"/>
    </source>
</evidence>
<sequence>MARARTPSRSNHELVFRSARKGEEGTLATVAYRAFQAGDPEAWLRYFTEHAHLALDNVIVAETDGQLVGYVASLDLTMSFAGADVPFQGLSSVAVLPEFRRRGIADRLVRESLRRMRRRGEALTLLHPFRLSFYRRFGFGVCELRDVVRTSPDRLPDSVLRRHVRAFSRPRDEPLIKQAYDVARADTTGQLKRSDYWWDVRVFKRSPSGAVYVDPGSKAIAGYLFFDVPEGGAYGAQQLVVRELHAPTPGAYRGLIGFLGALGDQYEVVELTLPRGQGAPLLDEPGIRDEPIVYETAARHPAGLCPPAHTAQRRSVLGLTAAGAMGRIVDVAAALALHPSPRKHGVRGAIGVDVEDPVFTDAPRAFDVTFAARGVQTAPGSTAGDRLSLSIERLTQIYFGAASARDLLGQGFVVGSAKAAALLDAAFAGPPLFLGTFNAF</sequence>
<accession>A0ABT5C8Q0</accession>
<gene>
    <name evidence="2" type="ORF">POL72_34110</name>
</gene>
<reference evidence="2 3" key="1">
    <citation type="submission" date="2023-01" db="EMBL/GenBank/DDBJ databases">
        <title>Minimal conservation of predation-associated metabolite biosynthetic gene clusters underscores biosynthetic potential of Myxococcota including descriptions for ten novel species: Archangium lansinium sp. nov., Myxococcus landrumus sp. nov., Nannocystis bai.</title>
        <authorList>
            <person name="Ahearne A."/>
            <person name="Stevens C."/>
            <person name="Dowd S."/>
        </authorList>
    </citation>
    <scope>NUCLEOTIDE SEQUENCE [LARGE SCALE GENOMIC DNA]</scope>
    <source>
        <strain evidence="2 3">WIWO2</strain>
    </source>
</reference>
<dbReference type="RefSeq" id="WP_272100965.1">
    <property type="nucleotide sequence ID" value="NZ_JAQNDK010000004.1"/>
</dbReference>
<dbReference type="InterPro" id="IPR016181">
    <property type="entry name" value="Acyl_CoA_acyltransferase"/>
</dbReference>
<comment type="caution">
    <text evidence="2">The sequence shown here is derived from an EMBL/GenBank/DDBJ whole genome shotgun (WGS) entry which is preliminary data.</text>
</comment>
<proteinExistence type="predicted"/>
<dbReference type="SUPFAM" id="SSF55718">
    <property type="entry name" value="SCP-like"/>
    <property type="match status" value="1"/>
</dbReference>
<feature type="domain" description="N-acetyltransferase" evidence="1">
    <location>
        <begin position="14"/>
        <end position="162"/>
    </location>
</feature>
<dbReference type="InterPro" id="IPR000182">
    <property type="entry name" value="GNAT_dom"/>
</dbReference>
<keyword evidence="3" id="KW-1185">Reference proteome</keyword>
<evidence type="ECO:0000313" key="3">
    <source>
        <dbReference type="Proteomes" id="UP001217485"/>
    </source>
</evidence>
<evidence type="ECO:0000259" key="1">
    <source>
        <dbReference type="PROSITE" id="PS51186"/>
    </source>
</evidence>
<dbReference type="GO" id="GO:0016746">
    <property type="term" value="F:acyltransferase activity"/>
    <property type="evidence" value="ECO:0007669"/>
    <property type="project" value="UniProtKB-KW"/>
</dbReference>
<dbReference type="InterPro" id="IPR036527">
    <property type="entry name" value="SCP2_sterol-bd_dom_sf"/>
</dbReference>